<comment type="similarity">
    <text evidence="2 11">Belongs to the nuclear hormone receptor family.</text>
</comment>
<dbReference type="GO" id="GO:0005634">
    <property type="term" value="C:nucleus"/>
    <property type="evidence" value="ECO:0007669"/>
    <property type="project" value="UniProtKB-SubCell"/>
</dbReference>
<dbReference type="SUPFAM" id="SSF48508">
    <property type="entry name" value="Nuclear receptor ligand-binding domain"/>
    <property type="match status" value="1"/>
</dbReference>
<feature type="domain" description="Nuclear receptor" evidence="12">
    <location>
        <begin position="9"/>
        <end position="82"/>
    </location>
</feature>
<accession>A0AA39HU74</accession>
<dbReference type="SMART" id="SM00430">
    <property type="entry name" value="HOLI"/>
    <property type="match status" value="1"/>
</dbReference>
<evidence type="ECO:0000256" key="2">
    <source>
        <dbReference type="ARBA" id="ARBA00005993"/>
    </source>
</evidence>
<evidence type="ECO:0000313" key="14">
    <source>
        <dbReference type="Proteomes" id="UP001175271"/>
    </source>
</evidence>
<dbReference type="AlphaFoldDB" id="A0AA39HU74"/>
<dbReference type="Pfam" id="PF00104">
    <property type="entry name" value="Hormone_recep"/>
    <property type="match status" value="1"/>
</dbReference>
<keyword evidence="9 11" id="KW-0675">Receptor</keyword>
<dbReference type="PROSITE" id="PS00031">
    <property type="entry name" value="NUCLEAR_REC_DBD_1"/>
    <property type="match status" value="1"/>
</dbReference>
<dbReference type="Proteomes" id="UP001175271">
    <property type="component" value="Unassembled WGS sequence"/>
</dbReference>
<gene>
    <name evidence="13" type="ORF">QR680_006051</name>
</gene>
<comment type="subcellular location">
    <subcellularLocation>
        <location evidence="1 11">Nucleus</location>
    </subcellularLocation>
</comment>
<protein>
    <recommendedName>
        <fullName evidence="12">Nuclear receptor domain-containing protein</fullName>
    </recommendedName>
</protein>
<dbReference type="Gene3D" id="3.30.50.10">
    <property type="entry name" value="Erythroid Transcription Factor GATA-1, subunit A"/>
    <property type="match status" value="1"/>
</dbReference>
<dbReference type="CDD" id="cd06960">
    <property type="entry name" value="NR_DBD_HNF4A"/>
    <property type="match status" value="1"/>
</dbReference>
<dbReference type="Gene3D" id="1.10.565.10">
    <property type="entry name" value="Retinoid X Receptor"/>
    <property type="match status" value="1"/>
</dbReference>
<dbReference type="PANTHER" id="PTHR45680:SF23">
    <property type="entry name" value="NUCLEAR HORMONE RECEPTOR FAMILY"/>
    <property type="match status" value="1"/>
</dbReference>
<evidence type="ECO:0000256" key="9">
    <source>
        <dbReference type="ARBA" id="ARBA00023170"/>
    </source>
</evidence>
<proteinExistence type="inferred from homology"/>
<dbReference type="GO" id="GO:0008270">
    <property type="term" value="F:zinc ion binding"/>
    <property type="evidence" value="ECO:0007669"/>
    <property type="project" value="UniProtKB-KW"/>
</dbReference>
<keyword evidence="14" id="KW-1185">Reference proteome</keyword>
<evidence type="ECO:0000256" key="4">
    <source>
        <dbReference type="ARBA" id="ARBA00022771"/>
    </source>
</evidence>
<evidence type="ECO:0000256" key="5">
    <source>
        <dbReference type="ARBA" id="ARBA00022833"/>
    </source>
</evidence>
<dbReference type="InterPro" id="IPR051152">
    <property type="entry name" value="C.elegans_Orphan_NR"/>
</dbReference>
<dbReference type="InterPro" id="IPR035500">
    <property type="entry name" value="NHR-like_dom_sf"/>
</dbReference>
<evidence type="ECO:0000256" key="11">
    <source>
        <dbReference type="RuleBase" id="RU004334"/>
    </source>
</evidence>
<comment type="caution">
    <text evidence="13">The sequence shown here is derived from an EMBL/GenBank/DDBJ whole genome shotgun (WGS) entry which is preliminary data.</text>
</comment>
<dbReference type="SUPFAM" id="SSF57716">
    <property type="entry name" value="Glucocorticoid receptor-like (DNA-binding domain)"/>
    <property type="match status" value="1"/>
</dbReference>
<evidence type="ECO:0000259" key="12">
    <source>
        <dbReference type="PROSITE" id="PS51030"/>
    </source>
</evidence>
<reference evidence="13" key="1">
    <citation type="submission" date="2023-06" db="EMBL/GenBank/DDBJ databases">
        <title>Genomic analysis of the entomopathogenic nematode Steinernema hermaphroditum.</title>
        <authorList>
            <person name="Schwarz E.M."/>
            <person name="Heppert J.K."/>
            <person name="Baniya A."/>
            <person name="Schwartz H.T."/>
            <person name="Tan C.-H."/>
            <person name="Antoshechkin I."/>
            <person name="Sternberg P.W."/>
            <person name="Goodrich-Blair H."/>
            <person name="Dillman A.R."/>
        </authorList>
    </citation>
    <scope>NUCLEOTIDE SEQUENCE</scope>
    <source>
        <strain evidence="13">PS9179</strain>
        <tissue evidence="13">Whole animal</tissue>
    </source>
</reference>
<evidence type="ECO:0000256" key="3">
    <source>
        <dbReference type="ARBA" id="ARBA00022723"/>
    </source>
</evidence>
<sequence>MSLAGDKDDRICQVCGNIAHGIHFHVVSCRACAAFFRRSAKDGETYRCTRVMKECDVTRNSCRYCRLQKCKQLGMNLDRLEGKYQKQKKVVENEPNCSSPPDSVVDDGSLPSVDVESHNFKYDANSQMLKVLGILNEKSTIKHFDSWSLPQGFKNEQMERIAKLTMECGEFARLPLGDKRKMFCNFWPYVYSLERCARTVEFMGPSCSTEINLLTDKIAVDWLRFEYSFPDICDEEQVKAINAHFQTFNKLNYDTFIAPMRRLKVKAMEVIYLCLYKMWNVDKIDDISAATKNVAIRVIEEASTELHTFYIEELGTNNYAARISKLFALLEGLNASFRFRRDLLVKVDAFRLYNNELNQSEFNNFSKYC</sequence>
<dbReference type="InterPro" id="IPR013088">
    <property type="entry name" value="Znf_NHR/GATA"/>
</dbReference>
<keyword evidence="3 11" id="KW-0479">Metal-binding</keyword>
<dbReference type="Pfam" id="PF00105">
    <property type="entry name" value="zf-C4"/>
    <property type="match status" value="1"/>
</dbReference>
<evidence type="ECO:0000256" key="6">
    <source>
        <dbReference type="ARBA" id="ARBA00023015"/>
    </source>
</evidence>
<evidence type="ECO:0000256" key="1">
    <source>
        <dbReference type="ARBA" id="ARBA00004123"/>
    </source>
</evidence>
<keyword evidence="4 11" id="KW-0863">Zinc-finger</keyword>
<dbReference type="PRINTS" id="PR00047">
    <property type="entry name" value="STROIDFINGER"/>
</dbReference>
<dbReference type="GO" id="GO:0003700">
    <property type="term" value="F:DNA-binding transcription factor activity"/>
    <property type="evidence" value="ECO:0007669"/>
    <property type="project" value="InterPro"/>
</dbReference>
<keyword evidence="5 11" id="KW-0862">Zinc</keyword>
<dbReference type="PANTHER" id="PTHR45680">
    <property type="entry name" value="NUCLEAR HORMONE RECEPTOR FAMILY"/>
    <property type="match status" value="1"/>
</dbReference>
<dbReference type="PROSITE" id="PS51030">
    <property type="entry name" value="NUCLEAR_REC_DBD_2"/>
    <property type="match status" value="1"/>
</dbReference>
<keyword evidence="10 11" id="KW-0539">Nucleus</keyword>
<name>A0AA39HU74_9BILA</name>
<dbReference type="InterPro" id="IPR049636">
    <property type="entry name" value="HNF4-like_DBD"/>
</dbReference>
<organism evidence="13 14">
    <name type="scientific">Steinernema hermaphroditum</name>
    <dbReference type="NCBI Taxonomy" id="289476"/>
    <lineage>
        <taxon>Eukaryota</taxon>
        <taxon>Metazoa</taxon>
        <taxon>Ecdysozoa</taxon>
        <taxon>Nematoda</taxon>
        <taxon>Chromadorea</taxon>
        <taxon>Rhabditida</taxon>
        <taxon>Tylenchina</taxon>
        <taxon>Panagrolaimomorpha</taxon>
        <taxon>Strongyloidoidea</taxon>
        <taxon>Steinernematidae</taxon>
        <taxon>Steinernema</taxon>
    </lineage>
</organism>
<dbReference type="EMBL" id="JAUCMV010000003">
    <property type="protein sequence ID" value="KAK0412132.1"/>
    <property type="molecule type" value="Genomic_DNA"/>
</dbReference>
<evidence type="ECO:0000256" key="7">
    <source>
        <dbReference type="ARBA" id="ARBA00023125"/>
    </source>
</evidence>
<keyword evidence="8 11" id="KW-0804">Transcription</keyword>
<evidence type="ECO:0000313" key="13">
    <source>
        <dbReference type="EMBL" id="KAK0412132.1"/>
    </source>
</evidence>
<dbReference type="SMART" id="SM00399">
    <property type="entry name" value="ZnF_C4"/>
    <property type="match status" value="1"/>
</dbReference>
<keyword evidence="6 11" id="KW-0805">Transcription regulation</keyword>
<dbReference type="GO" id="GO:0000978">
    <property type="term" value="F:RNA polymerase II cis-regulatory region sequence-specific DNA binding"/>
    <property type="evidence" value="ECO:0007669"/>
    <property type="project" value="InterPro"/>
</dbReference>
<dbReference type="InterPro" id="IPR000536">
    <property type="entry name" value="Nucl_hrmn_rcpt_lig-bd"/>
</dbReference>
<keyword evidence="7 11" id="KW-0238">DNA-binding</keyword>
<dbReference type="InterPro" id="IPR001628">
    <property type="entry name" value="Znf_hrmn_rcpt"/>
</dbReference>
<evidence type="ECO:0000256" key="8">
    <source>
        <dbReference type="ARBA" id="ARBA00023163"/>
    </source>
</evidence>
<evidence type="ECO:0000256" key="10">
    <source>
        <dbReference type="ARBA" id="ARBA00023242"/>
    </source>
</evidence>